<dbReference type="AlphaFoldDB" id="A0A9X8UKY1"/>
<dbReference type="GO" id="GO:0016779">
    <property type="term" value="F:nucleotidyltransferase activity"/>
    <property type="evidence" value="ECO:0007669"/>
    <property type="project" value="UniProtKB-KW"/>
</dbReference>
<dbReference type="Gene3D" id="2.160.10.10">
    <property type="entry name" value="Hexapeptide repeat proteins"/>
    <property type="match status" value="1"/>
</dbReference>
<name>A0A9X8UKY1_9FIRM</name>
<dbReference type="SUPFAM" id="SSF53448">
    <property type="entry name" value="Nucleotide-diphospho-sugar transferases"/>
    <property type="match status" value="1"/>
</dbReference>
<dbReference type="RefSeq" id="WP_132084071.1">
    <property type="nucleotide sequence ID" value="NZ_SLUK01000002.1"/>
</dbReference>
<evidence type="ECO:0000313" key="2">
    <source>
        <dbReference type="EMBL" id="TCL44702.1"/>
    </source>
</evidence>
<dbReference type="Proteomes" id="UP000294682">
    <property type="component" value="Unassembled WGS sequence"/>
</dbReference>
<dbReference type="PANTHER" id="PTHR22572">
    <property type="entry name" value="SUGAR-1-PHOSPHATE GUANYL TRANSFERASE"/>
    <property type="match status" value="1"/>
</dbReference>
<keyword evidence="2" id="KW-0808">Transferase</keyword>
<dbReference type="InterPro" id="IPR029044">
    <property type="entry name" value="Nucleotide-diphossugar_trans"/>
</dbReference>
<dbReference type="CDD" id="cd04181">
    <property type="entry name" value="NTP_transferase"/>
    <property type="match status" value="1"/>
</dbReference>
<evidence type="ECO:0000313" key="3">
    <source>
        <dbReference type="Proteomes" id="UP000294682"/>
    </source>
</evidence>
<dbReference type="InterPro" id="IPR018357">
    <property type="entry name" value="Hexapep_transf_CS"/>
</dbReference>
<organism evidence="2 3">
    <name type="scientific">Harryflintia acetispora</name>
    <dbReference type="NCBI Taxonomy" id="1849041"/>
    <lineage>
        <taxon>Bacteria</taxon>
        <taxon>Bacillati</taxon>
        <taxon>Bacillota</taxon>
        <taxon>Clostridia</taxon>
        <taxon>Eubacteriales</taxon>
        <taxon>Oscillospiraceae</taxon>
        <taxon>Harryflintia</taxon>
    </lineage>
</organism>
<accession>A0A9X8UKY1</accession>
<dbReference type="PROSITE" id="PS00101">
    <property type="entry name" value="HEXAPEP_TRANSFERASES"/>
    <property type="match status" value="1"/>
</dbReference>
<sequence length="766" mass="81542">MKAIIMAGGEGSRLRPLTLDTPKPLVPLCGRPVLGYILALLRAHGIMDCAVTVRYLQSRIEEYLRENIPEGMQAVLVSEAVPLGTAGGVKNACADTDKEVLVLSGDALCDVDLGAAIDRHHESGAAVTIVGKRVEDPREYGLVLSDENGFVKGFVEKPPYSQAVTDLANTGIYILGKRALDMIPKGQPYDFACDLFGQLLSQGERLAVYETDGYWCDIGDTDSYMQCQYDILQGRVRLEGGMKPGSIRPQGRYEAAGEIYFGAGAAVGEGAVISGPCVVGEGAVIGAGAVVEGGVLLKNARIGERAKLEGALLCRGAAIKAGGHAAPGSVVGPDGVIGRDARLLPGRRVWPGRRVADGVIQAGDLIGQSGKETFFDDEGLTGEIGVELTPELLARLGCAVGTLAKRGAVAVACCEGKGMAALKGALAAGILSTGSRVLDFGCVWRSLFDFSASFTACPLGVYLAPGTVQVVEDGALGCCRSTERKLETLLSRGEFLRAPAEGYGEAMEMQGIQALYCCELLRHAPLGLHGFCARVKSANRQLETLLRGTLERLGCDTGSGPLLTVDPSGRSLKIEDGEAGELGEEHLLALTALTEFLDQHDIAVSSDAPYILEEMAKEYHCKVYRYYACPVGQADGEARTLAASQPYLRDALMMAVRLLGCCKRSGRTLIELARQLPPFETARSELQTEYSPARLMGSFLKECGGEAAEGIRVAHPLGMALVRPSKRGDRIRVFAQSVSAEASRELCEDILERLRRLQETQGLTEK</sequence>
<protein>
    <submittedName>
        <fullName evidence="2">Mannose-1-phosphate guanylyltransferase/phosphomannomutase</fullName>
    </submittedName>
</protein>
<evidence type="ECO:0000259" key="1">
    <source>
        <dbReference type="Pfam" id="PF00483"/>
    </source>
</evidence>
<reference evidence="2 3" key="1">
    <citation type="submission" date="2019-03" db="EMBL/GenBank/DDBJ databases">
        <title>Genomic Encyclopedia of Type Strains, Phase IV (KMG-IV): sequencing the most valuable type-strain genomes for metagenomic binning, comparative biology and taxonomic classification.</title>
        <authorList>
            <person name="Goeker M."/>
        </authorList>
    </citation>
    <scope>NUCLEOTIDE SEQUENCE [LARGE SCALE GENOMIC DNA]</scope>
    <source>
        <strain evidence="2 3">DSM 100433</strain>
    </source>
</reference>
<dbReference type="InterPro" id="IPR005835">
    <property type="entry name" value="NTP_transferase_dom"/>
</dbReference>
<proteinExistence type="predicted"/>
<feature type="domain" description="Nucleotidyl transferase" evidence="1">
    <location>
        <begin position="2"/>
        <end position="233"/>
    </location>
</feature>
<keyword evidence="2" id="KW-0548">Nucleotidyltransferase</keyword>
<gene>
    <name evidence="2" type="ORF">EDD78_102328</name>
</gene>
<dbReference type="Pfam" id="PF00483">
    <property type="entry name" value="NTP_transferase"/>
    <property type="match status" value="1"/>
</dbReference>
<dbReference type="InterPro" id="IPR050486">
    <property type="entry name" value="Mannose-1P_guanyltransferase"/>
</dbReference>
<keyword evidence="3" id="KW-1185">Reference proteome</keyword>
<dbReference type="EMBL" id="SLUK01000002">
    <property type="protein sequence ID" value="TCL44702.1"/>
    <property type="molecule type" value="Genomic_DNA"/>
</dbReference>
<comment type="caution">
    <text evidence="2">The sequence shown here is derived from an EMBL/GenBank/DDBJ whole genome shotgun (WGS) entry which is preliminary data.</text>
</comment>
<dbReference type="Gene3D" id="3.90.550.10">
    <property type="entry name" value="Spore Coat Polysaccharide Biosynthesis Protein SpsA, Chain A"/>
    <property type="match status" value="1"/>
</dbReference>
<dbReference type="Gene3D" id="3.40.120.10">
    <property type="entry name" value="Alpha-D-Glucose-1,6-Bisphosphate, subunit A, domain 3"/>
    <property type="match status" value="1"/>
</dbReference>